<reference evidence="2" key="1">
    <citation type="submission" date="2017-04" db="EMBL/GenBank/DDBJ databases">
        <title>Genome evolution of the luminous symbionts of deep sea anglerfish.</title>
        <authorList>
            <person name="Hendry T.A."/>
        </authorList>
    </citation>
    <scope>NUCLEOTIDE SEQUENCE [LARGE SCALE GENOMIC DNA]</scope>
</reference>
<dbReference type="Proteomes" id="UP000218160">
    <property type="component" value="Chromosome 1"/>
</dbReference>
<gene>
    <name evidence="1" type="ORF">BTN50_1201</name>
</gene>
<accession>A0A291B9N2</accession>
<proteinExistence type="predicted"/>
<name>A0A291B9N2_9GAMM</name>
<protein>
    <submittedName>
        <fullName evidence="1">Uncharacterized protein</fullName>
    </submittedName>
</protein>
<dbReference type="KEGG" id="elux:BTN50_1201"/>
<dbReference type="AlphaFoldDB" id="A0A291B9N2"/>
<dbReference type="EMBL" id="CP020660">
    <property type="protein sequence ID" value="ATF09691.1"/>
    <property type="molecule type" value="Genomic_DNA"/>
</dbReference>
<keyword evidence="2" id="KW-1185">Reference proteome</keyword>
<evidence type="ECO:0000313" key="1">
    <source>
        <dbReference type="EMBL" id="ATF09691.1"/>
    </source>
</evidence>
<organism evidence="1 2">
    <name type="scientific">Candidatus Enterovibrio altilux</name>
    <dbReference type="NCBI Taxonomy" id="1927128"/>
    <lineage>
        <taxon>Bacteria</taxon>
        <taxon>Pseudomonadati</taxon>
        <taxon>Pseudomonadota</taxon>
        <taxon>Gammaproteobacteria</taxon>
        <taxon>Vibrionales</taxon>
        <taxon>Vibrionaceae</taxon>
        <taxon>Enterovibrio</taxon>
    </lineage>
</organism>
<sequence>MAQLLLCFPYSCISNVTFKTKTKGAIQHLLPFILRGDKSMVKENGK</sequence>
<evidence type="ECO:0000313" key="2">
    <source>
        <dbReference type="Proteomes" id="UP000218160"/>
    </source>
</evidence>